<proteinExistence type="inferred from homology"/>
<keyword evidence="6" id="KW-0862">Zinc</keyword>
<dbReference type="PANTHER" id="PTHR30134:SF2">
    <property type="entry name" value="HYDROGENASE MATURATION FACTOR HYPB"/>
    <property type="match status" value="1"/>
</dbReference>
<dbReference type="PANTHER" id="PTHR30134">
    <property type="entry name" value="HYDROGENASE PROTEIN ASSEMBLY PROTEIN, NICKEL CHAPERONE"/>
    <property type="match status" value="1"/>
</dbReference>
<evidence type="ECO:0000256" key="7">
    <source>
        <dbReference type="ARBA" id="ARBA00023134"/>
    </source>
</evidence>
<protein>
    <submittedName>
        <fullName evidence="9">Hydrogenase nickel incorporation protein HypB</fullName>
    </submittedName>
</protein>
<dbReference type="EMBL" id="JBEPFB010000005">
    <property type="protein sequence ID" value="MER7373699.1"/>
    <property type="molecule type" value="Genomic_DNA"/>
</dbReference>
<keyword evidence="2" id="KW-0533">Nickel</keyword>
<keyword evidence="5" id="KW-0378">Hydrolase</keyword>
<keyword evidence="10" id="KW-1185">Reference proteome</keyword>
<name>A0ABV1XQ36_9ACTN</name>
<evidence type="ECO:0000256" key="5">
    <source>
        <dbReference type="ARBA" id="ARBA00022801"/>
    </source>
</evidence>
<organism evidence="9 10">
    <name type="scientific">Streptomyces lanatus</name>
    <dbReference type="NCBI Taxonomy" id="66900"/>
    <lineage>
        <taxon>Bacteria</taxon>
        <taxon>Bacillati</taxon>
        <taxon>Actinomycetota</taxon>
        <taxon>Actinomycetes</taxon>
        <taxon>Kitasatosporales</taxon>
        <taxon>Streptomycetaceae</taxon>
        <taxon>Streptomyces</taxon>
    </lineage>
</organism>
<evidence type="ECO:0000313" key="9">
    <source>
        <dbReference type="EMBL" id="MER7373699.1"/>
    </source>
</evidence>
<keyword evidence="7" id="KW-0342">GTP-binding</keyword>
<evidence type="ECO:0000256" key="4">
    <source>
        <dbReference type="ARBA" id="ARBA00022741"/>
    </source>
</evidence>
<dbReference type="InterPro" id="IPR004392">
    <property type="entry name" value="Hyd_mat_HypB"/>
</dbReference>
<gene>
    <name evidence="9" type="primary">hypB</name>
    <name evidence="9" type="ORF">ABT384_13680</name>
</gene>
<dbReference type="Pfam" id="PF02492">
    <property type="entry name" value="cobW"/>
    <property type="match status" value="1"/>
</dbReference>
<evidence type="ECO:0000256" key="6">
    <source>
        <dbReference type="ARBA" id="ARBA00022833"/>
    </source>
</evidence>
<dbReference type="NCBIfam" id="TIGR00073">
    <property type="entry name" value="hypB"/>
    <property type="match status" value="1"/>
</dbReference>
<feature type="domain" description="CobW/HypB/UreG nucleotide-binding" evidence="8">
    <location>
        <begin position="72"/>
        <end position="212"/>
    </location>
</feature>
<dbReference type="Proteomes" id="UP001486207">
    <property type="component" value="Unassembled WGS sequence"/>
</dbReference>
<evidence type="ECO:0000256" key="1">
    <source>
        <dbReference type="ARBA" id="ARBA00006211"/>
    </source>
</evidence>
<accession>A0ABV1XQ36</accession>
<evidence type="ECO:0000256" key="3">
    <source>
        <dbReference type="ARBA" id="ARBA00022723"/>
    </source>
</evidence>
<evidence type="ECO:0000259" key="8">
    <source>
        <dbReference type="Pfam" id="PF02492"/>
    </source>
</evidence>
<evidence type="ECO:0000313" key="10">
    <source>
        <dbReference type="Proteomes" id="UP001486207"/>
    </source>
</evidence>
<dbReference type="InterPro" id="IPR003495">
    <property type="entry name" value="CobW/HypB/UreG_nucleotide-bd"/>
</dbReference>
<reference evidence="9 10" key="1">
    <citation type="submission" date="2024-06" db="EMBL/GenBank/DDBJ databases">
        <title>The Natural Products Discovery Center: Release of the First 8490 Sequenced Strains for Exploring Actinobacteria Biosynthetic Diversity.</title>
        <authorList>
            <person name="Kalkreuter E."/>
            <person name="Kautsar S.A."/>
            <person name="Yang D."/>
            <person name="Bader C.D."/>
            <person name="Teijaro C.N."/>
            <person name="Fluegel L."/>
            <person name="Davis C.M."/>
            <person name="Simpson J.R."/>
            <person name="Lauterbach L."/>
            <person name="Steele A.D."/>
            <person name="Gui C."/>
            <person name="Meng S."/>
            <person name="Li G."/>
            <person name="Viehrig K."/>
            <person name="Ye F."/>
            <person name="Su P."/>
            <person name="Kiefer A.F."/>
            <person name="Nichols A."/>
            <person name="Cepeda A.J."/>
            <person name="Yan W."/>
            <person name="Fan B."/>
            <person name="Jiang Y."/>
            <person name="Adhikari A."/>
            <person name="Zheng C.-J."/>
            <person name="Schuster L."/>
            <person name="Cowan T.M."/>
            <person name="Smanski M.J."/>
            <person name="Chevrette M.G."/>
            <person name="De Carvalho L.P.S."/>
            <person name="Shen B."/>
        </authorList>
    </citation>
    <scope>NUCLEOTIDE SEQUENCE [LARGE SCALE GENOMIC DNA]</scope>
    <source>
        <strain evidence="9 10">NPDC000155</strain>
    </source>
</reference>
<keyword evidence="3" id="KW-0479">Metal-binding</keyword>
<evidence type="ECO:0000256" key="2">
    <source>
        <dbReference type="ARBA" id="ARBA00022596"/>
    </source>
</evidence>
<dbReference type="SUPFAM" id="SSF52540">
    <property type="entry name" value="P-loop containing nucleoside triphosphate hydrolases"/>
    <property type="match status" value="1"/>
</dbReference>
<dbReference type="Gene3D" id="3.40.50.300">
    <property type="entry name" value="P-loop containing nucleotide triphosphate hydrolases"/>
    <property type="match status" value="1"/>
</dbReference>
<dbReference type="InterPro" id="IPR027417">
    <property type="entry name" value="P-loop_NTPase"/>
</dbReference>
<sequence length="255" mass="27481">MLPRDPQADIGRGAWVACPNCDDRQGCGDCEQNRTCSEHWRYLLSHTGSLLHLQCRSCTHVWTHETRELTLARQRSVPVAALTADLATENDATRLARSGAPVKQVLTDGLCHLEAAMLAGQLEGWLPENTRLLFVENVGNLVCPASYDLGETLRVILASVTEGEDKPLKYPTAFGLAQLVVVTKTDIAEAVEFDEAVFRANVERVNPGVEVVLTSVRRGQGIGTLLDRALAAAEGATPHTPVMARAAAAPAAVRP</sequence>
<dbReference type="RefSeq" id="WP_229911624.1">
    <property type="nucleotide sequence ID" value="NZ_BNBM01000001.1"/>
</dbReference>
<comment type="caution">
    <text evidence="9">The sequence shown here is derived from an EMBL/GenBank/DDBJ whole genome shotgun (WGS) entry which is preliminary data.</text>
</comment>
<keyword evidence="4" id="KW-0547">Nucleotide-binding</keyword>
<comment type="similarity">
    <text evidence="1">Belongs to the SIMIBI class G3E GTPase family. HypB/HupM subfamily.</text>
</comment>